<comment type="caution">
    <text evidence="2">The sequence shown here is derived from an EMBL/GenBank/DDBJ whole genome shotgun (WGS) entry which is preliminary data.</text>
</comment>
<evidence type="ECO:0000313" key="2">
    <source>
        <dbReference type="EMBL" id="KAF5873554.1"/>
    </source>
</evidence>
<gene>
    <name evidence="2" type="ORF">Bfra_005017</name>
</gene>
<dbReference type="RefSeq" id="XP_037192500.1">
    <property type="nucleotide sequence ID" value="XM_037335405.1"/>
</dbReference>
<accession>A0A8H6EIJ9</accession>
<evidence type="ECO:0000256" key="1">
    <source>
        <dbReference type="SAM" id="MobiDB-lite"/>
    </source>
</evidence>
<dbReference type="Proteomes" id="UP000531561">
    <property type="component" value="Unassembled WGS sequence"/>
</dbReference>
<evidence type="ECO:0000313" key="3">
    <source>
        <dbReference type="Proteomes" id="UP000531561"/>
    </source>
</evidence>
<sequence>MCSYVSEDDVEYNWKMILDSWDIPNPTCFYQIWACAVPRTADITTADSTVSPKNKTISIQSRQGVSRAPNPLGYE</sequence>
<reference evidence="2 3" key="1">
    <citation type="journal article" date="2020" name="Phytopathology">
        <title>A high-quality genome resource of Botrytis fragariae, a new and rapidly spreading fungal pathogen causing strawberry gray mold in the U.S.A.</title>
        <authorList>
            <person name="Wu Y."/>
            <person name="Saski C.A."/>
            <person name="Schnabel G."/>
            <person name="Xiao S."/>
            <person name="Hu M."/>
        </authorList>
    </citation>
    <scope>NUCLEOTIDE SEQUENCE [LARGE SCALE GENOMIC DNA]</scope>
    <source>
        <strain evidence="2 3">BVB16</strain>
    </source>
</reference>
<dbReference type="AlphaFoldDB" id="A0A8H6EIJ9"/>
<name>A0A8H6EIJ9_9HELO</name>
<organism evidence="2 3">
    <name type="scientific">Botrytis fragariae</name>
    <dbReference type="NCBI Taxonomy" id="1964551"/>
    <lineage>
        <taxon>Eukaryota</taxon>
        <taxon>Fungi</taxon>
        <taxon>Dikarya</taxon>
        <taxon>Ascomycota</taxon>
        <taxon>Pezizomycotina</taxon>
        <taxon>Leotiomycetes</taxon>
        <taxon>Helotiales</taxon>
        <taxon>Sclerotiniaceae</taxon>
        <taxon>Botrytis</taxon>
    </lineage>
</organism>
<protein>
    <submittedName>
        <fullName evidence="2">Uncharacterized protein</fullName>
    </submittedName>
</protein>
<dbReference type="EMBL" id="JABFCT010000008">
    <property type="protein sequence ID" value="KAF5873554.1"/>
    <property type="molecule type" value="Genomic_DNA"/>
</dbReference>
<feature type="region of interest" description="Disordered" evidence="1">
    <location>
        <begin position="52"/>
        <end position="75"/>
    </location>
</feature>
<proteinExistence type="predicted"/>
<feature type="compositionally biased region" description="Polar residues" evidence="1">
    <location>
        <begin position="52"/>
        <end position="64"/>
    </location>
</feature>
<keyword evidence="3" id="KW-1185">Reference proteome</keyword>
<dbReference type="GeneID" id="59259097"/>